<reference evidence="1 2" key="1">
    <citation type="submission" date="2019-11" db="EMBL/GenBank/DDBJ databases">
        <title>Growth characteristics of pneumococcus vary with the chemical composition of the capsule and with environmental conditions.</title>
        <authorList>
            <person name="Tothpal A."/>
            <person name="Desobry K."/>
            <person name="Joshi S."/>
            <person name="Wyllie A.L."/>
            <person name="Weinberger D.M."/>
        </authorList>
    </citation>
    <scope>NUCLEOTIDE SEQUENCE [LARGE SCALE GENOMIC DNA]</scope>
    <source>
        <strain evidence="2">pnumococcus19F</strain>
    </source>
</reference>
<feature type="non-terminal residue" evidence="1">
    <location>
        <position position="76"/>
    </location>
</feature>
<dbReference type="AlphaFoldDB" id="A0A6G2DHA8"/>
<organism evidence="1 2">
    <name type="scientific">Streptococcus pneumoniae</name>
    <dbReference type="NCBI Taxonomy" id="1313"/>
    <lineage>
        <taxon>Bacteria</taxon>
        <taxon>Bacillati</taxon>
        <taxon>Bacillota</taxon>
        <taxon>Bacilli</taxon>
        <taxon>Lactobacillales</taxon>
        <taxon>Streptococcaceae</taxon>
        <taxon>Streptococcus</taxon>
    </lineage>
</organism>
<sequence>YIMETRALLKMMGLNVPVYDYPIELKEFYGRKIYAGILGEIVNIPDNWGKFIKPKAGSKVFTGRVVNGTHDLIGIG</sequence>
<evidence type="ECO:0000313" key="1">
    <source>
        <dbReference type="EMBL" id="MTV75715.1"/>
    </source>
</evidence>
<accession>A0A6G2DHA8</accession>
<dbReference type="Proteomes" id="UP000483094">
    <property type="component" value="Unassembled WGS sequence"/>
</dbReference>
<dbReference type="EMBL" id="WNHQ01002527">
    <property type="protein sequence ID" value="MTV75715.1"/>
    <property type="molecule type" value="Genomic_DNA"/>
</dbReference>
<protein>
    <submittedName>
        <fullName evidence="1">DUF4343 domain-containing protein</fullName>
    </submittedName>
</protein>
<gene>
    <name evidence="1" type="ORF">GM540_17440</name>
</gene>
<evidence type="ECO:0000313" key="2">
    <source>
        <dbReference type="Proteomes" id="UP000483094"/>
    </source>
</evidence>
<name>A0A6G2DHA8_STREE</name>
<proteinExistence type="predicted"/>
<feature type="non-terminal residue" evidence="1">
    <location>
        <position position="1"/>
    </location>
</feature>
<comment type="caution">
    <text evidence="1">The sequence shown here is derived from an EMBL/GenBank/DDBJ whole genome shotgun (WGS) entry which is preliminary data.</text>
</comment>